<dbReference type="Pfam" id="PF08592">
    <property type="entry name" value="Anthrone_oxy"/>
    <property type="match status" value="1"/>
</dbReference>
<accession>A0A8H7A6H3</accession>
<feature type="compositionally biased region" description="Polar residues" evidence="6">
    <location>
        <begin position="133"/>
        <end position="142"/>
    </location>
</feature>
<feature type="region of interest" description="Disordered" evidence="6">
    <location>
        <begin position="127"/>
        <end position="180"/>
    </location>
</feature>
<evidence type="ECO:0000313" key="8">
    <source>
        <dbReference type="EMBL" id="KAF7503535.1"/>
    </source>
</evidence>
<keyword evidence="4 7" id="KW-0472">Membrane</keyword>
<keyword evidence="9" id="KW-1185">Reference proteome</keyword>
<evidence type="ECO:0000256" key="2">
    <source>
        <dbReference type="ARBA" id="ARBA00022692"/>
    </source>
</evidence>
<dbReference type="InterPro" id="IPR013901">
    <property type="entry name" value="Anthrone_oxy"/>
</dbReference>
<comment type="similarity">
    <text evidence="5">Belongs to the anthrone oxygenase family.</text>
</comment>
<feature type="compositionally biased region" description="Polar residues" evidence="6">
    <location>
        <begin position="164"/>
        <end position="175"/>
    </location>
</feature>
<feature type="transmembrane region" description="Helical" evidence="7">
    <location>
        <begin position="48"/>
        <end position="74"/>
    </location>
</feature>
<evidence type="ECO:0008006" key="10">
    <source>
        <dbReference type="Google" id="ProtNLM"/>
    </source>
</evidence>
<dbReference type="GO" id="GO:0016020">
    <property type="term" value="C:membrane"/>
    <property type="evidence" value="ECO:0007669"/>
    <property type="project" value="UniProtKB-SubCell"/>
</dbReference>
<keyword evidence="3 7" id="KW-1133">Transmembrane helix</keyword>
<gene>
    <name evidence="8" type="ORF">GJ744_003647</name>
</gene>
<evidence type="ECO:0000256" key="4">
    <source>
        <dbReference type="ARBA" id="ARBA00023136"/>
    </source>
</evidence>
<proteinExistence type="inferred from homology"/>
<evidence type="ECO:0000256" key="6">
    <source>
        <dbReference type="SAM" id="MobiDB-lite"/>
    </source>
</evidence>
<evidence type="ECO:0000256" key="7">
    <source>
        <dbReference type="SAM" id="Phobius"/>
    </source>
</evidence>
<evidence type="ECO:0000256" key="1">
    <source>
        <dbReference type="ARBA" id="ARBA00004141"/>
    </source>
</evidence>
<dbReference type="Proteomes" id="UP000606974">
    <property type="component" value="Unassembled WGS sequence"/>
</dbReference>
<sequence>MAALVATQILSISTALIGSGGIAALSLFDVPELQSQPASRSLPSIRWLFSRGSHIFPLAAFLSSAGFAFLAYAARPATSMSITQILSHGRVPGYIAAAILTISIGPFTSLMIPTNFKLIKANEERGGARSAKSAGQTNTQAGHRSADDSVAGKGEAAEFKDLSVPQTKTTENTTPAEDEEVRELLGKFGRLNAVRAVFMAAGGMVGLATALA</sequence>
<organism evidence="8 9">
    <name type="scientific">Endocarpon pusillum</name>
    <dbReference type="NCBI Taxonomy" id="364733"/>
    <lineage>
        <taxon>Eukaryota</taxon>
        <taxon>Fungi</taxon>
        <taxon>Dikarya</taxon>
        <taxon>Ascomycota</taxon>
        <taxon>Pezizomycotina</taxon>
        <taxon>Eurotiomycetes</taxon>
        <taxon>Chaetothyriomycetidae</taxon>
        <taxon>Verrucariales</taxon>
        <taxon>Verrucariaceae</taxon>
        <taxon>Endocarpon</taxon>
    </lineage>
</organism>
<keyword evidence="2 7" id="KW-0812">Transmembrane</keyword>
<dbReference type="PANTHER" id="PTHR35042">
    <property type="entry name" value="ANTHRONE OXYGENASE ENCC"/>
    <property type="match status" value="1"/>
</dbReference>
<name>A0A8H7A6H3_9EURO</name>
<evidence type="ECO:0000256" key="3">
    <source>
        <dbReference type="ARBA" id="ARBA00022989"/>
    </source>
</evidence>
<reference evidence="8" key="1">
    <citation type="submission" date="2020-02" db="EMBL/GenBank/DDBJ databases">
        <authorList>
            <person name="Palmer J.M."/>
        </authorList>
    </citation>
    <scope>NUCLEOTIDE SEQUENCE</scope>
    <source>
        <strain evidence="8">EPUS1.4</strain>
        <tissue evidence="8">Thallus</tissue>
    </source>
</reference>
<comment type="subcellular location">
    <subcellularLocation>
        <location evidence="1">Membrane</location>
        <topology evidence="1">Multi-pass membrane protein</topology>
    </subcellularLocation>
</comment>
<dbReference type="OrthoDB" id="5954308at2759"/>
<protein>
    <recommendedName>
        <fullName evidence="10">DUF1772-domain-containing protein</fullName>
    </recommendedName>
</protein>
<dbReference type="PANTHER" id="PTHR35042:SF1">
    <property type="entry name" value="DUF1772-DOMAIN-CONTAINING PROTEIN"/>
    <property type="match status" value="1"/>
</dbReference>
<feature type="transmembrane region" description="Helical" evidence="7">
    <location>
        <begin position="94"/>
        <end position="112"/>
    </location>
</feature>
<dbReference type="AlphaFoldDB" id="A0A8H7A6H3"/>
<dbReference type="EMBL" id="JAACFV010000173">
    <property type="protein sequence ID" value="KAF7503535.1"/>
    <property type="molecule type" value="Genomic_DNA"/>
</dbReference>
<evidence type="ECO:0000313" key="9">
    <source>
        <dbReference type="Proteomes" id="UP000606974"/>
    </source>
</evidence>
<comment type="caution">
    <text evidence="8">The sequence shown here is derived from an EMBL/GenBank/DDBJ whole genome shotgun (WGS) entry which is preliminary data.</text>
</comment>
<feature type="transmembrane region" description="Helical" evidence="7">
    <location>
        <begin position="6"/>
        <end position="28"/>
    </location>
</feature>
<evidence type="ECO:0000256" key="5">
    <source>
        <dbReference type="ARBA" id="ARBA00034313"/>
    </source>
</evidence>